<dbReference type="SUPFAM" id="SSF55729">
    <property type="entry name" value="Acyl-CoA N-acyltransferases (Nat)"/>
    <property type="match status" value="1"/>
</dbReference>
<evidence type="ECO:0000313" key="12">
    <source>
        <dbReference type="Proteomes" id="UP000199328"/>
    </source>
</evidence>
<reference evidence="12" key="1">
    <citation type="submission" date="2016-10" db="EMBL/GenBank/DDBJ databases">
        <authorList>
            <person name="Varghese N."/>
            <person name="Submissions S."/>
        </authorList>
    </citation>
    <scope>NUCLEOTIDE SEQUENCE [LARGE SCALE GENOMIC DNA]</scope>
    <source>
        <strain evidence="12">CGMCC 1.10789</strain>
    </source>
</reference>
<dbReference type="InterPro" id="IPR016181">
    <property type="entry name" value="Acyl_CoA_acyltransferase"/>
</dbReference>
<keyword evidence="5" id="KW-0012">Acyltransferase</keyword>
<dbReference type="Pfam" id="PF13444">
    <property type="entry name" value="Acetyltransf_5"/>
    <property type="match status" value="1"/>
</dbReference>
<dbReference type="PANTHER" id="PTHR37323:SF1">
    <property type="entry name" value="L-ORNITHINE N(ALPHA)-ACYLTRANSFERASE"/>
    <property type="match status" value="1"/>
</dbReference>
<evidence type="ECO:0000256" key="9">
    <source>
        <dbReference type="ARBA" id="ARBA00045724"/>
    </source>
</evidence>
<evidence type="ECO:0000256" key="3">
    <source>
        <dbReference type="ARBA" id="ARBA00022679"/>
    </source>
</evidence>
<evidence type="ECO:0000256" key="7">
    <source>
        <dbReference type="ARBA" id="ARBA00039058"/>
    </source>
</evidence>
<dbReference type="OrthoDB" id="9787072at2"/>
<sequence>MTVMEPAFELRLAASEEETRAAQRLRYDVFVRELGGDGPLVDHAQGLERDRFDAHADHLLLLDRNRAARGLSPVVGVYRLMREEQARAAGGFYSASEYDLGPLLKSGRRLLELGRSCLHPDYRGGAAMMHLWSGLADYVQRHGIELMFGVASFHGTDVEALAEPLSLLHARHLAPEEIRPRALAPHCRRMDMIPPEKIDRRRAMLATPALIKAYLRLGGFVGEGAFVDHAFNTTDVCLVLDTARLNPRQREIYTRRGGSGGRRA</sequence>
<keyword evidence="12" id="KW-1185">Reference proteome</keyword>
<evidence type="ECO:0000256" key="2">
    <source>
        <dbReference type="ARBA" id="ARBA00022516"/>
    </source>
</evidence>
<organism evidence="11 12">
    <name type="scientific">Meinhardsimonia xiamenensis</name>
    <dbReference type="NCBI Taxonomy" id="990712"/>
    <lineage>
        <taxon>Bacteria</taxon>
        <taxon>Pseudomonadati</taxon>
        <taxon>Pseudomonadota</taxon>
        <taxon>Alphaproteobacteria</taxon>
        <taxon>Rhodobacterales</taxon>
        <taxon>Paracoccaceae</taxon>
        <taxon>Meinhardsimonia</taxon>
    </lineage>
</organism>
<dbReference type="RefSeq" id="WP_092500910.1">
    <property type="nucleotide sequence ID" value="NZ_FNFV01000006.1"/>
</dbReference>
<dbReference type="PANTHER" id="PTHR37323">
    <property type="entry name" value="GCN5-RELATED N-ACETYLTRANSFERASE"/>
    <property type="match status" value="1"/>
</dbReference>
<comment type="similarity">
    <text evidence="6">Belongs to the acetyltransferase family. OlsB subfamily.</text>
</comment>
<dbReference type="EMBL" id="FNFV01000006">
    <property type="protein sequence ID" value="SDK93086.1"/>
    <property type="molecule type" value="Genomic_DNA"/>
</dbReference>
<comment type="function">
    <text evidence="9">Catalyzes the first step in the biosynthesis of ornithine lipids, which are phosphorus-free membrane lipids. Catalyzes the 3-hydroxyacyl-acyl carrier protein-dependent acylation of ornithine to form lyso-ornithine lipid (LOL).</text>
</comment>
<dbReference type="STRING" id="990712.SAMN05216257_10612"/>
<evidence type="ECO:0000256" key="10">
    <source>
        <dbReference type="ARBA" id="ARBA00047785"/>
    </source>
</evidence>
<evidence type="ECO:0000256" key="5">
    <source>
        <dbReference type="ARBA" id="ARBA00023315"/>
    </source>
</evidence>
<dbReference type="Proteomes" id="UP000199328">
    <property type="component" value="Unassembled WGS sequence"/>
</dbReference>
<gene>
    <name evidence="11" type="ORF">SAMN05216257_10612</name>
</gene>
<keyword evidence="4" id="KW-0443">Lipid metabolism</keyword>
<accession>A0A1G9FXA0</accession>
<dbReference type="InterPro" id="IPR052351">
    <property type="entry name" value="Ornithine_N-alpha-AT"/>
</dbReference>
<dbReference type="AlphaFoldDB" id="A0A1G9FXA0"/>
<evidence type="ECO:0000256" key="4">
    <source>
        <dbReference type="ARBA" id="ARBA00023098"/>
    </source>
</evidence>
<protein>
    <recommendedName>
        <fullName evidence="8">L-ornithine N(alpha)-acyltransferase</fullName>
        <ecNumber evidence="7">2.3.2.30</ecNumber>
    </recommendedName>
</protein>
<dbReference type="Gene3D" id="3.40.630.30">
    <property type="match status" value="1"/>
</dbReference>
<comment type="catalytic activity">
    <reaction evidence="10">
        <text>a (3R)-hydroxyacyl-[ACP] + L-ornithine = a lyso-ornithine lipid + holo-[ACP] + H(+)</text>
        <dbReference type="Rhea" id="RHEA:20633"/>
        <dbReference type="Rhea" id="RHEA-COMP:9685"/>
        <dbReference type="Rhea" id="RHEA-COMP:9945"/>
        <dbReference type="ChEBI" id="CHEBI:15378"/>
        <dbReference type="ChEBI" id="CHEBI:46911"/>
        <dbReference type="ChEBI" id="CHEBI:64479"/>
        <dbReference type="ChEBI" id="CHEBI:78827"/>
        <dbReference type="ChEBI" id="CHEBI:138482"/>
        <dbReference type="EC" id="2.3.2.30"/>
    </reaction>
    <physiologicalReaction direction="left-to-right" evidence="10">
        <dbReference type="Rhea" id="RHEA:20634"/>
    </physiologicalReaction>
</comment>
<keyword evidence="2" id="KW-0444">Lipid biosynthesis</keyword>
<evidence type="ECO:0000256" key="6">
    <source>
        <dbReference type="ARBA" id="ARBA00038095"/>
    </source>
</evidence>
<name>A0A1G9FXA0_9RHOB</name>
<comment type="pathway">
    <text evidence="1">Lipid metabolism.</text>
</comment>
<proteinExistence type="inferred from homology"/>
<dbReference type="EC" id="2.3.2.30" evidence="7"/>
<dbReference type="GO" id="GO:0043810">
    <property type="term" value="F:ornithine-acyl [acyl carrier protein] N-acyltransferase activity"/>
    <property type="evidence" value="ECO:0007669"/>
    <property type="project" value="UniProtKB-EC"/>
</dbReference>
<evidence type="ECO:0000313" key="11">
    <source>
        <dbReference type="EMBL" id="SDK93086.1"/>
    </source>
</evidence>
<evidence type="ECO:0000256" key="1">
    <source>
        <dbReference type="ARBA" id="ARBA00005189"/>
    </source>
</evidence>
<keyword evidence="3" id="KW-0808">Transferase</keyword>
<dbReference type="GO" id="GO:0006629">
    <property type="term" value="P:lipid metabolic process"/>
    <property type="evidence" value="ECO:0007669"/>
    <property type="project" value="UniProtKB-KW"/>
</dbReference>
<evidence type="ECO:0000256" key="8">
    <source>
        <dbReference type="ARBA" id="ARBA00039866"/>
    </source>
</evidence>